<dbReference type="InParanoid" id="W3WSW4"/>
<evidence type="ECO:0000256" key="1">
    <source>
        <dbReference type="ARBA" id="ARBA00022737"/>
    </source>
</evidence>
<dbReference type="SUPFAM" id="SSF52540">
    <property type="entry name" value="P-loop containing nucleoside triphosphate hydrolases"/>
    <property type="match status" value="1"/>
</dbReference>
<dbReference type="OMA" id="GVFMWAH"/>
<dbReference type="InterPro" id="IPR027417">
    <property type="entry name" value="P-loop_NTPase"/>
</dbReference>
<feature type="repeat" description="ANK" evidence="3">
    <location>
        <begin position="1249"/>
        <end position="1281"/>
    </location>
</feature>
<dbReference type="Proteomes" id="UP000030651">
    <property type="component" value="Unassembled WGS sequence"/>
</dbReference>
<reference evidence="6" key="1">
    <citation type="journal article" date="2015" name="BMC Genomics">
        <title>Genomic and transcriptomic analysis of the endophytic fungus Pestalotiopsis fici reveals its lifestyle and high potential for synthesis of natural products.</title>
        <authorList>
            <person name="Wang X."/>
            <person name="Zhang X."/>
            <person name="Liu L."/>
            <person name="Xiang M."/>
            <person name="Wang W."/>
            <person name="Sun X."/>
            <person name="Che Y."/>
            <person name="Guo L."/>
            <person name="Liu G."/>
            <person name="Guo L."/>
            <person name="Wang C."/>
            <person name="Yin W.B."/>
            <person name="Stadler M."/>
            <person name="Zhang X."/>
            <person name="Liu X."/>
        </authorList>
    </citation>
    <scope>NUCLEOTIDE SEQUENCE [LARGE SCALE GENOMIC DNA]</scope>
    <source>
        <strain evidence="6">W106-1 / CGMCC3.15140</strain>
    </source>
</reference>
<feature type="repeat" description="ANK" evidence="3">
    <location>
        <begin position="1120"/>
        <end position="1145"/>
    </location>
</feature>
<dbReference type="SUPFAM" id="SSF48403">
    <property type="entry name" value="Ankyrin repeat"/>
    <property type="match status" value="2"/>
</dbReference>
<dbReference type="Pfam" id="PF00023">
    <property type="entry name" value="Ank"/>
    <property type="match status" value="1"/>
</dbReference>
<dbReference type="RefSeq" id="XP_007839637.1">
    <property type="nucleotide sequence ID" value="XM_007841446.1"/>
</dbReference>
<dbReference type="KEGG" id="pfy:PFICI_12865"/>
<dbReference type="InterPro" id="IPR002110">
    <property type="entry name" value="Ankyrin_rpt"/>
</dbReference>
<dbReference type="eggNOG" id="KOG0504">
    <property type="taxonomic scope" value="Eukaryota"/>
</dbReference>
<feature type="domain" description="Nephrocystin 3-like N-terminal" evidence="4">
    <location>
        <begin position="405"/>
        <end position="581"/>
    </location>
</feature>
<proteinExistence type="predicted"/>
<organism evidence="5 6">
    <name type="scientific">Pestalotiopsis fici (strain W106-1 / CGMCC3.15140)</name>
    <dbReference type="NCBI Taxonomy" id="1229662"/>
    <lineage>
        <taxon>Eukaryota</taxon>
        <taxon>Fungi</taxon>
        <taxon>Dikarya</taxon>
        <taxon>Ascomycota</taxon>
        <taxon>Pezizomycotina</taxon>
        <taxon>Sordariomycetes</taxon>
        <taxon>Xylariomycetidae</taxon>
        <taxon>Amphisphaeriales</taxon>
        <taxon>Sporocadaceae</taxon>
        <taxon>Pestalotiopsis</taxon>
    </lineage>
</organism>
<feature type="repeat" description="ANK" evidence="3">
    <location>
        <begin position="1282"/>
        <end position="1314"/>
    </location>
</feature>
<gene>
    <name evidence="5" type="ORF">PFICI_12865</name>
</gene>
<dbReference type="InterPro" id="IPR036770">
    <property type="entry name" value="Ankyrin_rpt-contain_sf"/>
</dbReference>
<keyword evidence="1" id="KW-0677">Repeat</keyword>
<dbReference type="Pfam" id="PF24883">
    <property type="entry name" value="NPHP3_N"/>
    <property type="match status" value="1"/>
</dbReference>
<keyword evidence="6" id="KW-1185">Reference proteome</keyword>
<dbReference type="HOGENOM" id="CLU_000288_34_1_1"/>
<feature type="repeat" description="ANK" evidence="3">
    <location>
        <begin position="908"/>
        <end position="940"/>
    </location>
</feature>
<dbReference type="SUPFAM" id="SSF53474">
    <property type="entry name" value="alpha/beta-Hydrolases"/>
    <property type="match status" value="1"/>
</dbReference>
<dbReference type="InterPro" id="IPR029058">
    <property type="entry name" value="AB_hydrolase_fold"/>
</dbReference>
<evidence type="ECO:0000313" key="6">
    <source>
        <dbReference type="Proteomes" id="UP000030651"/>
    </source>
</evidence>
<feature type="repeat" description="ANK" evidence="3">
    <location>
        <begin position="1216"/>
        <end position="1248"/>
    </location>
</feature>
<dbReference type="Pfam" id="PF12796">
    <property type="entry name" value="Ank_2"/>
    <property type="match status" value="3"/>
</dbReference>
<evidence type="ECO:0000256" key="2">
    <source>
        <dbReference type="ARBA" id="ARBA00023043"/>
    </source>
</evidence>
<feature type="repeat" description="ANK" evidence="3">
    <location>
        <begin position="1181"/>
        <end position="1213"/>
    </location>
</feature>
<keyword evidence="2 3" id="KW-0040">ANK repeat</keyword>
<dbReference type="Pfam" id="PF13637">
    <property type="entry name" value="Ank_4"/>
    <property type="match status" value="1"/>
</dbReference>
<dbReference type="Gene3D" id="1.25.40.20">
    <property type="entry name" value="Ankyrin repeat-containing domain"/>
    <property type="match status" value="5"/>
</dbReference>
<dbReference type="PANTHER" id="PTHR24198:SF194">
    <property type="entry name" value="INVERSIN-A"/>
    <property type="match status" value="1"/>
</dbReference>
<name>W3WSW4_PESFW</name>
<evidence type="ECO:0000313" key="5">
    <source>
        <dbReference type="EMBL" id="ETS75921.1"/>
    </source>
</evidence>
<evidence type="ECO:0000259" key="4">
    <source>
        <dbReference type="Pfam" id="PF24883"/>
    </source>
</evidence>
<dbReference type="GeneID" id="19277878"/>
<evidence type="ECO:0000256" key="3">
    <source>
        <dbReference type="PROSITE-ProRule" id="PRU00023"/>
    </source>
</evidence>
<dbReference type="SMART" id="SM00248">
    <property type="entry name" value="ANK"/>
    <property type="match status" value="12"/>
</dbReference>
<dbReference type="PANTHER" id="PTHR24198">
    <property type="entry name" value="ANKYRIN REPEAT AND PROTEIN KINASE DOMAIN-CONTAINING PROTEIN"/>
    <property type="match status" value="1"/>
</dbReference>
<sequence>MATHHHLNFRLRGIPTRYETRIDVRELVKSVLSIEPGASVIIHSLVDNPIEPDSQVATLSFHTLPADLSDGSKNEWSFSLPTDDSSCEDEFSRMDYLVFDTHFTGFTPLQHTKAENCHVNLIAISGLGGHAFGSFKERGGPFMWLRDVLPFDFPGARILIYGYDTQIEQSVSFQNLADLGKALGIDLRSLRVLEENAAIVFIGHSLGGLVIKEAMTNLHEAMNKQSASILHSVSGFCFFGVPHQGMAIESLVPLVMNNPNRSLLESLNKNSALLQSLERDFSNLFVATKPEIFSFYETEKSPTAIKTEKGKWELCGPPEVLVDVSSATCGCNERYPINRNHSELVKYHNRHDGCYVRVRSVLEPLLGKESRLAFESKKAEHSESLRSLSFREQESRYLEIHTANETCEWLLQEPQYQTWMNKSHGLFWIKGNPGAGKSVLMKFALDEMKRRQSGEVVASFFIHGRGVLLQKTPAGVLRALLSSILEHFPADLSRVTQRFKDYQRQFGSYVEGRWDWTQKELEDFMSYTLTKGTMSPATVIFIDALDECGENYARGLFAYFKNLMEVVERKGGQVKICISSRHYPILGLNTIPTISVEERNDTDIRFVVQELLREIQPRAKRQEVEKQILLKAQGGFLWAILVTQRVIHNSIIGTKNKKLFEQLTVTPETLNELYTDILKDTAGKERLQMIKLFQWVLFAERPLSSQELREAIATDRDMTCATVSQLRDHDSWIESLNQFEIHIKHITKGLVAFETRDLWEHFLQQHGPSLHANQTPTGAGHFEISRSCLRYIMLSEVLEATQLSRSLLCATFPLLPYMIRFFFHHIRKVEQEGILQTDLLPLLWDEKAGPSDKIARLWRTLDPESAHTPNGWPYIGATPLHVLVALGSRSAFETFLQENPEVDGRDLEGNTPLLLAIRESHLDMALMLVNRSVDWKLRYANGIDEDIRRIDNTDNRKSYVTGFQLDGAIYFVVQELSYEGKDDVLETFLSELLIAGANTCRLMAFNATSNADTYYNNVNNEDEDDDAILLASRRGQASTVSTLLIHGVSATYQGSNGQTPLDLALAGGHLDIIRLLLEKGVDQNALCNKHGQIPLELALGKGQFDVARLLFEMGADPNALALGKGQLDVARLLLEMGADLNAISSSKKQTLLQSALNNGYFDKVELLLEMGADLHAVNNKDRQALLYSASAAGYLEAVRLLLDKGADPNATQSNKDGRIPLYAATTNRHIKVVQLLLEKGAKVDASGYLGRTPLYSACANGHIEIARSLIEKGASLRFLDGYKRTALELVVANNHFELVALLVEMGANPNVRNDLGRTLLNLAAGGGRPELVERLLRPNYPRSGRKDAA</sequence>
<protein>
    <recommendedName>
        <fullName evidence="4">Nephrocystin 3-like N-terminal domain-containing protein</fullName>
    </recommendedName>
</protein>
<dbReference type="Gene3D" id="3.40.50.300">
    <property type="entry name" value="P-loop containing nucleotide triphosphate hydrolases"/>
    <property type="match status" value="1"/>
</dbReference>
<feature type="repeat" description="ANK" evidence="3">
    <location>
        <begin position="1147"/>
        <end position="1179"/>
    </location>
</feature>
<dbReference type="PROSITE" id="PS50297">
    <property type="entry name" value="ANK_REP_REGION"/>
    <property type="match status" value="8"/>
</dbReference>
<dbReference type="eggNOG" id="KOG2029">
    <property type="taxonomic scope" value="Eukaryota"/>
</dbReference>
<dbReference type="InterPro" id="IPR056884">
    <property type="entry name" value="NPHP3-like_N"/>
</dbReference>
<dbReference type="STRING" id="1229662.W3WSW4"/>
<feature type="repeat" description="ANK" evidence="3">
    <location>
        <begin position="1056"/>
        <end position="1088"/>
    </location>
</feature>
<dbReference type="PROSITE" id="PS50088">
    <property type="entry name" value="ANK_REPEAT"/>
    <property type="match status" value="9"/>
</dbReference>
<feature type="repeat" description="ANK" evidence="3">
    <location>
        <begin position="1090"/>
        <end position="1122"/>
    </location>
</feature>
<dbReference type="OrthoDB" id="7464126at2759"/>
<dbReference type="PRINTS" id="PR01415">
    <property type="entry name" value="ANKYRIN"/>
</dbReference>
<dbReference type="Gene3D" id="3.40.50.1820">
    <property type="entry name" value="alpha/beta hydrolase"/>
    <property type="match status" value="1"/>
</dbReference>
<accession>W3WSW4</accession>
<dbReference type="EMBL" id="KI912118">
    <property type="protein sequence ID" value="ETS75921.1"/>
    <property type="molecule type" value="Genomic_DNA"/>
</dbReference>